<dbReference type="AlphaFoldDB" id="A0A369KAN6"/>
<evidence type="ECO:0000313" key="1">
    <source>
        <dbReference type="EMBL" id="RDB30510.1"/>
    </source>
</evidence>
<dbReference type="EMBL" id="LUEZ02000005">
    <property type="protein sequence ID" value="RDB30510.1"/>
    <property type="molecule type" value="Genomic_DNA"/>
</dbReference>
<comment type="caution">
    <text evidence="1">The sequence shown here is derived from an EMBL/GenBank/DDBJ whole genome shotgun (WGS) entry which is preliminary data.</text>
</comment>
<keyword evidence="2" id="KW-1185">Reference proteome</keyword>
<evidence type="ECO:0000313" key="2">
    <source>
        <dbReference type="Proteomes" id="UP000076154"/>
    </source>
</evidence>
<dbReference type="InParanoid" id="A0A369KAN6"/>
<reference evidence="1" key="1">
    <citation type="submission" date="2018-04" db="EMBL/GenBank/DDBJ databases">
        <title>Whole genome sequencing of Hypsizygus marmoreus.</title>
        <authorList>
            <person name="Choi I.-G."/>
            <person name="Min B."/>
            <person name="Kim J.-G."/>
            <person name="Kim S."/>
            <person name="Oh Y.-L."/>
            <person name="Kong W.-S."/>
            <person name="Park H."/>
            <person name="Jeong J."/>
            <person name="Song E.-S."/>
        </authorList>
    </citation>
    <scope>NUCLEOTIDE SEQUENCE [LARGE SCALE GENOMIC DNA]</scope>
    <source>
        <strain evidence="1">51987-8</strain>
    </source>
</reference>
<gene>
    <name evidence="1" type="ORF">Hypma_007064</name>
</gene>
<accession>A0A369KAN6</accession>
<protein>
    <submittedName>
        <fullName evidence="1">Uncharacterized protein</fullName>
    </submittedName>
</protein>
<proteinExistence type="predicted"/>
<sequence length="80" mass="8930">MLRCKLAVFTTSKLDYPPRCDFPMQDLASSSYSYTNENGERIVGVSIDGWCLHLSIFLDVKQLSLRATCLLLSGGPCYGY</sequence>
<name>A0A369KAN6_HYPMA</name>
<dbReference type="Proteomes" id="UP000076154">
    <property type="component" value="Unassembled WGS sequence"/>
</dbReference>
<organism evidence="1 2">
    <name type="scientific">Hypsizygus marmoreus</name>
    <name type="common">White beech mushroom</name>
    <name type="synonym">Agaricus marmoreus</name>
    <dbReference type="NCBI Taxonomy" id="39966"/>
    <lineage>
        <taxon>Eukaryota</taxon>
        <taxon>Fungi</taxon>
        <taxon>Dikarya</taxon>
        <taxon>Basidiomycota</taxon>
        <taxon>Agaricomycotina</taxon>
        <taxon>Agaricomycetes</taxon>
        <taxon>Agaricomycetidae</taxon>
        <taxon>Agaricales</taxon>
        <taxon>Tricholomatineae</taxon>
        <taxon>Lyophyllaceae</taxon>
        <taxon>Hypsizygus</taxon>
    </lineage>
</organism>